<dbReference type="PANTHER" id="PTHR30614">
    <property type="entry name" value="MEMBRANE COMPONENT OF AMINO ACID ABC TRANSPORTER"/>
    <property type="match status" value="1"/>
</dbReference>
<evidence type="ECO:0000256" key="5">
    <source>
        <dbReference type="ARBA" id="ARBA00022519"/>
    </source>
</evidence>
<feature type="transmembrane region" description="Helical" evidence="9">
    <location>
        <begin position="76"/>
        <end position="101"/>
    </location>
</feature>
<dbReference type="InterPro" id="IPR035906">
    <property type="entry name" value="MetI-like_sf"/>
</dbReference>
<keyword evidence="12" id="KW-1185">Reference proteome</keyword>
<evidence type="ECO:0000256" key="4">
    <source>
        <dbReference type="ARBA" id="ARBA00022475"/>
    </source>
</evidence>
<dbReference type="Proteomes" id="UP000825701">
    <property type="component" value="Chromosome"/>
</dbReference>
<sequence length="259" mass="28405">MACDVASVDAIQSVGCWILDNTGVNLTILHDEFDRNRFISGIGMTIYLSVVSLFFSLIIGVVGAWAQGSDFRVVRWLINGFIVLFRNTPPLVQIFFFYFGISNLLPYIEDADGMRAPLLTNVQWAIFSLSLFAGAFNIEIFRSGIEAVPNSTKEAAAALGYTRLGTYIHIVLPLAIRVCLPALNNNLVNLLKTTSLAYAIAVPELLYASKNIWTDAQNVPTMMVVLLLTYVALVGVLVWAMNAWERSMAVPGYGQGGGR</sequence>
<dbReference type="GO" id="GO:0006865">
    <property type="term" value="P:amino acid transport"/>
    <property type="evidence" value="ECO:0007669"/>
    <property type="project" value="TreeGrafter"/>
</dbReference>
<dbReference type="GO" id="GO:0043190">
    <property type="term" value="C:ATP-binding cassette (ABC) transporter complex"/>
    <property type="evidence" value="ECO:0007669"/>
    <property type="project" value="InterPro"/>
</dbReference>
<evidence type="ECO:0000313" key="11">
    <source>
        <dbReference type="EMBL" id="QZN99411.1"/>
    </source>
</evidence>
<dbReference type="SUPFAM" id="SSF161098">
    <property type="entry name" value="MetI-like"/>
    <property type="match status" value="1"/>
</dbReference>
<evidence type="ECO:0000256" key="1">
    <source>
        <dbReference type="ARBA" id="ARBA00004429"/>
    </source>
</evidence>
<evidence type="ECO:0000256" key="3">
    <source>
        <dbReference type="ARBA" id="ARBA00022448"/>
    </source>
</evidence>
<dbReference type="EMBL" id="CP081869">
    <property type="protein sequence ID" value="QZN99411.1"/>
    <property type="molecule type" value="Genomic_DNA"/>
</dbReference>
<feature type="transmembrane region" description="Helical" evidence="9">
    <location>
        <begin position="38"/>
        <end position="64"/>
    </location>
</feature>
<accession>A0A9E6R8F9</accession>
<dbReference type="AlphaFoldDB" id="A0A9E6R8F9"/>
<feature type="transmembrane region" description="Helical" evidence="9">
    <location>
        <begin position="219"/>
        <end position="241"/>
    </location>
</feature>
<dbReference type="NCBIfam" id="TIGR01726">
    <property type="entry name" value="HEQRo_perm_3TM"/>
    <property type="match status" value="1"/>
</dbReference>
<keyword evidence="5" id="KW-0997">Cell inner membrane</keyword>
<evidence type="ECO:0000256" key="8">
    <source>
        <dbReference type="ARBA" id="ARBA00023136"/>
    </source>
</evidence>
<evidence type="ECO:0000259" key="10">
    <source>
        <dbReference type="PROSITE" id="PS50928"/>
    </source>
</evidence>
<dbReference type="PANTHER" id="PTHR30614:SF10">
    <property type="entry name" value="ARGININE ABC TRANSPORTER PERMEASE PROTEIN ARTM"/>
    <property type="match status" value="1"/>
</dbReference>
<name>A0A9E6R8F9_9HYPH</name>
<feature type="transmembrane region" description="Helical" evidence="9">
    <location>
        <begin position="121"/>
        <end position="140"/>
    </location>
</feature>
<dbReference type="Pfam" id="PF00528">
    <property type="entry name" value="BPD_transp_1"/>
    <property type="match status" value="1"/>
</dbReference>
<evidence type="ECO:0000256" key="6">
    <source>
        <dbReference type="ARBA" id="ARBA00022692"/>
    </source>
</evidence>
<comment type="subcellular location">
    <subcellularLocation>
        <location evidence="1">Cell inner membrane</location>
        <topology evidence="1">Multi-pass membrane protein</topology>
    </subcellularLocation>
    <subcellularLocation>
        <location evidence="9">Cell membrane</location>
        <topology evidence="9">Multi-pass membrane protein</topology>
    </subcellularLocation>
</comment>
<evidence type="ECO:0000256" key="7">
    <source>
        <dbReference type="ARBA" id="ARBA00022989"/>
    </source>
</evidence>
<feature type="transmembrane region" description="Helical" evidence="9">
    <location>
        <begin position="161"/>
        <end position="183"/>
    </location>
</feature>
<keyword evidence="3 9" id="KW-0813">Transport</keyword>
<organism evidence="11 12">
    <name type="scientific">Chenggangzhangella methanolivorans</name>
    <dbReference type="NCBI Taxonomy" id="1437009"/>
    <lineage>
        <taxon>Bacteria</taxon>
        <taxon>Pseudomonadati</taxon>
        <taxon>Pseudomonadota</taxon>
        <taxon>Alphaproteobacteria</taxon>
        <taxon>Hyphomicrobiales</taxon>
        <taxon>Methylopilaceae</taxon>
        <taxon>Chenggangzhangella</taxon>
    </lineage>
</organism>
<dbReference type="InterPro" id="IPR000515">
    <property type="entry name" value="MetI-like"/>
</dbReference>
<gene>
    <name evidence="11" type="ORF">K6K41_22095</name>
</gene>
<dbReference type="InterPro" id="IPR043429">
    <property type="entry name" value="ArtM/GltK/GlnP/TcyL/YhdX-like"/>
</dbReference>
<feature type="domain" description="ABC transmembrane type-1" evidence="10">
    <location>
        <begin position="42"/>
        <end position="238"/>
    </location>
</feature>
<dbReference type="RefSeq" id="WP_261402475.1">
    <property type="nucleotide sequence ID" value="NZ_CP081869.1"/>
</dbReference>
<proteinExistence type="inferred from homology"/>
<dbReference type="PROSITE" id="PS50928">
    <property type="entry name" value="ABC_TM1"/>
    <property type="match status" value="1"/>
</dbReference>
<evidence type="ECO:0000313" key="12">
    <source>
        <dbReference type="Proteomes" id="UP000825701"/>
    </source>
</evidence>
<evidence type="ECO:0000256" key="9">
    <source>
        <dbReference type="RuleBase" id="RU363032"/>
    </source>
</evidence>
<dbReference type="KEGG" id="cmet:K6K41_22095"/>
<comment type="similarity">
    <text evidence="2">Belongs to the binding-protein-dependent transport system permease family. HisMQ subfamily.</text>
</comment>
<dbReference type="GO" id="GO:0022857">
    <property type="term" value="F:transmembrane transporter activity"/>
    <property type="evidence" value="ECO:0007669"/>
    <property type="project" value="InterPro"/>
</dbReference>
<protein>
    <submittedName>
        <fullName evidence="11">Amino acid ABC transporter permease</fullName>
    </submittedName>
</protein>
<evidence type="ECO:0000256" key="2">
    <source>
        <dbReference type="ARBA" id="ARBA00010072"/>
    </source>
</evidence>
<dbReference type="CDD" id="cd06261">
    <property type="entry name" value="TM_PBP2"/>
    <property type="match status" value="1"/>
</dbReference>
<keyword evidence="8 9" id="KW-0472">Membrane</keyword>
<keyword evidence="6 9" id="KW-0812">Transmembrane</keyword>
<keyword evidence="4" id="KW-1003">Cell membrane</keyword>
<dbReference type="Gene3D" id="1.10.3720.10">
    <property type="entry name" value="MetI-like"/>
    <property type="match status" value="1"/>
</dbReference>
<reference evidence="11" key="1">
    <citation type="submission" date="2021-08" db="EMBL/GenBank/DDBJ databases">
        <authorList>
            <person name="Zhang H."/>
            <person name="Xu M."/>
            <person name="Yu Z."/>
            <person name="Yang L."/>
            <person name="Cai Y."/>
        </authorList>
    </citation>
    <scope>NUCLEOTIDE SEQUENCE</scope>
    <source>
        <strain evidence="11">CHL1</strain>
    </source>
</reference>
<keyword evidence="7 9" id="KW-1133">Transmembrane helix</keyword>
<dbReference type="InterPro" id="IPR010065">
    <property type="entry name" value="AA_ABC_transptr_permease_3TM"/>
</dbReference>